<evidence type="ECO:0000313" key="2">
    <source>
        <dbReference type="Proteomes" id="UP000821865"/>
    </source>
</evidence>
<dbReference type="EMBL" id="CM023473">
    <property type="protein sequence ID" value="KAH7954217.1"/>
    <property type="molecule type" value="Genomic_DNA"/>
</dbReference>
<comment type="caution">
    <text evidence="1">The sequence shown here is derived from an EMBL/GenBank/DDBJ whole genome shotgun (WGS) entry which is preliminary data.</text>
</comment>
<accession>A0ACB8CYY1</accession>
<dbReference type="Proteomes" id="UP000821865">
    <property type="component" value="Chromosome 4"/>
</dbReference>
<reference evidence="1" key="1">
    <citation type="submission" date="2020-05" db="EMBL/GenBank/DDBJ databases">
        <title>Large-scale comparative analyses of tick genomes elucidate their genetic diversity and vector capacities.</title>
        <authorList>
            <person name="Jia N."/>
            <person name="Wang J."/>
            <person name="Shi W."/>
            <person name="Du L."/>
            <person name="Sun Y."/>
            <person name="Zhan W."/>
            <person name="Jiang J."/>
            <person name="Wang Q."/>
            <person name="Zhang B."/>
            <person name="Ji P."/>
            <person name="Sakyi L.B."/>
            <person name="Cui X."/>
            <person name="Yuan T."/>
            <person name="Jiang B."/>
            <person name="Yang W."/>
            <person name="Lam T.T.-Y."/>
            <person name="Chang Q."/>
            <person name="Ding S."/>
            <person name="Wang X."/>
            <person name="Zhu J."/>
            <person name="Ruan X."/>
            <person name="Zhao L."/>
            <person name="Wei J."/>
            <person name="Que T."/>
            <person name="Du C."/>
            <person name="Cheng J."/>
            <person name="Dai P."/>
            <person name="Han X."/>
            <person name="Huang E."/>
            <person name="Gao Y."/>
            <person name="Liu J."/>
            <person name="Shao H."/>
            <person name="Ye R."/>
            <person name="Li L."/>
            <person name="Wei W."/>
            <person name="Wang X."/>
            <person name="Wang C."/>
            <person name="Yang T."/>
            <person name="Huo Q."/>
            <person name="Li W."/>
            <person name="Guo W."/>
            <person name="Chen H."/>
            <person name="Zhou L."/>
            <person name="Ni X."/>
            <person name="Tian J."/>
            <person name="Zhou Y."/>
            <person name="Sheng Y."/>
            <person name="Liu T."/>
            <person name="Pan Y."/>
            <person name="Xia L."/>
            <person name="Li J."/>
            <person name="Zhao F."/>
            <person name="Cao W."/>
        </authorList>
    </citation>
    <scope>NUCLEOTIDE SEQUENCE</scope>
    <source>
        <strain evidence="1">Dsil-2018</strain>
    </source>
</reference>
<sequence length="112" mass="12130">MDGLPEHQTFPGYAARCNAYFASADCPFPTSWSPRTLHDALSVSVALTTAEARAATVDIKNETNLAIISSDDPSATEKLQRINETTVNGKTYPVHIYIASPHNSCRGVIHNV</sequence>
<gene>
    <name evidence="1" type="ORF">HPB49_016676</name>
</gene>
<evidence type="ECO:0000313" key="1">
    <source>
        <dbReference type="EMBL" id="KAH7954217.1"/>
    </source>
</evidence>
<protein>
    <submittedName>
        <fullName evidence="1">Uncharacterized protein</fullName>
    </submittedName>
</protein>
<name>A0ACB8CYY1_DERSI</name>
<proteinExistence type="predicted"/>
<organism evidence="1 2">
    <name type="scientific">Dermacentor silvarum</name>
    <name type="common">Tick</name>
    <dbReference type="NCBI Taxonomy" id="543639"/>
    <lineage>
        <taxon>Eukaryota</taxon>
        <taxon>Metazoa</taxon>
        <taxon>Ecdysozoa</taxon>
        <taxon>Arthropoda</taxon>
        <taxon>Chelicerata</taxon>
        <taxon>Arachnida</taxon>
        <taxon>Acari</taxon>
        <taxon>Parasitiformes</taxon>
        <taxon>Ixodida</taxon>
        <taxon>Ixodoidea</taxon>
        <taxon>Ixodidae</taxon>
        <taxon>Rhipicephalinae</taxon>
        <taxon>Dermacentor</taxon>
    </lineage>
</organism>
<keyword evidence="2" id="KW-1185">Reference proteome</keyword>